<sequence length="681" mass="76489">MSGKNMPNIADYARLHMQSIRKLYITVEILDENMDTVETVQGLSTGGSINIDAESLIRRTGALSFVLFDTLMPREGSLLWMTNMIRVYAGIEDLTSSDGTVTHFCLGTFYITEPNIEISNDNRSISISLQDKMMRWEQEELENKLVIESGTPINTAIVKLLNSYGEWNTDIEFTNLTVPYKLEFDEGTNVATIIGKLRDLYMDWEAYYDVDGTFIFKKMRIQREGEEPVSWIFNEESNHVTSFRESYTYKEVKNKVIVIGEMDDKTGITPKVEVKVAQEDSPFLESKIGVKKKVIVDTTLKTPTQCEAKARYELFKLSNFQEQLSIESLPIYFLDGSDIIDVYNLATKKVDRYVTNSVSIDLSVDSTMSINAHKMYFDTLEVDTSLKEAREISQIVEEGIMNKGWLSLSEKRVKDYYGLSGSGSKVVVRFESGEKYGTTAYVTSYTNTKTQSLTVDVMDFKSNGDDSGNTGEGKEEYSDRILGHETVHLIMNDSIGVAKTSVIPDWFKEGCAEFIHGADERLKDSIVSNGAIDSTKLRNLITLATKMLNTSHWESVSDSYSAGYIIVKYLDKKIVQGKDMKNVMQSIKDSQKSGGEALKDAIVANTPFSTYDGFVKDFSTNAESYVRSIRLNLTGDEVDTGSVAGYDHRGTTALNAEDIFDNSKALKGVALENFEVSFERI</sequence>
<organism evidence="1 2">
    <name type="scientific">Bacillus cereus</name>
    <dbReference type="NCBI Taxonomy" id="1396"/>
    <lineage>
        <taxon>Bacteria</taxon>
        <taxon>Bacillati</taxon>
        <taxon>Bacillota</taxon>
        <taxon>Bacilli</taxon>
        <taxon>Bacillales</taxon>
        <taxon>Bacillaceae</taxon>
        <taxon>Bacillus</taxon>
        <taxon>Bacillus cereus group</taxon>
    </lineage>
</organism>
<protein>
    <submittedName>
        <fullName evidence="1">Uncharacterized protein</fullName>
    </submittedName>
</protein>
<dbReference type="Gene3D" id="1.10.390.20">
    <property type="match status" value="1"/>
</dbReference>
<dbReference type="EMBL" id="JAEFBZ010000007">
    <property type="protein sequence ID" value="MBK1611799.1"/>
    <property type="molecule type" value="Genomic_DNA"/>
</dbReference>
<proteinExistence type="predicted"/>
<dbReference type="AlphaFoldDB" id="A0ABD4LNN6"/>
<evidence type="ECO:0000313" key="2">
    <source>
        <dbReference type="Proteomes" id="UP000613452"/>
    </source>
</evidence>
<dbReference type="Proteomes" id="UP000613452">
    <property type="component" value="Unassembled WGS sequence"/>
</dbReference>
<gene>
    <name evidence="1" type="ORF">JCR31_28625</name>
</gene>
<reference evidence="1 2" key="1">
    <citation type="submission" date="2020-12" db="EMBL/GenBank/DDBJ databases">
        <title>Genome assembly for a thermostable protease producing Bacillus cereus MAKP1 strain isolated from chicken gut.</title>
        <authorList>
            <person name="Malaviya A."/>
        </authorList>
    </citation>
    <scope>NUCLEOTIDE SEQUENCE [LARGE SCALE GENOMIC DNA]</scope>
    <source>
        <strain evidence="1 2">MAKP1</strain>
    </source>
</reference>
<name>A0ABD4LNN6_BACCE</name>
<accession>A0ABD4LNN6</accession>
<comment type="caution">
    <text evidence="1">The sequence shown here is derived from an EMBL/GenBank/DDBJ whole genome shotgun (WGS) entry which is preliminary data.</text>
</comment>
<evidence type="ECO:0000313" key="1">
    <source>
        <dbReference type="EMBL" id="MBK1611799.1"/>
    </source>
</evidence>